<evidence type="ECO:0000256" key="9">
    <source>
        <dbReference type="SAM" id="MobiDB-lite"/>
    </source>
</evidence>
<dbReference type="Pfam" id="PF03040">
    <property type="entry name" value="CemA"/>
    <property type="match status" value="2"/>
</dbReference>
<evidence type="ECO:0000256" key="4">
    <source>
        <dbReference type="ARBA" id="ARBA00022781"/>
    </source>
</evidence>
<keyword evidence="7 10" id="KW-0472">Membrane</keyword>
<evidence type="ECO:0000313" key="11">
    <source>
        <dbReference type="EMBL" id="ONL92777.1"/>
    </source>
</evidence>
<feature type="compositionally biased region" description="Gly residues" evidence="9">
    <location>
        <begin position="272"/>
        <end position="286"/>
    </location>
</feature>
<comment type="similarity">
    <text evidence="8">Belongs to the CemA family.</text>
</comment>
<feature type="transmembrane region" description="Helical" evidence="10">
    <location>
        <begin position="870"/>
        <end position="891"/>
    </location>
</feature>
<sequence length="994" mass="113643">MGWGCSYCKTKQTLVLQIVRFAMVRKPLVRIRESKIEHLFQIQENRRASRSNSRRSAVTETANIPVSLLLLGSWQEPEPGSIASHRRALVAARTCTDDRVSAGRWPFYRSSPSAGAKQASLRGSIYGPPRFMTFMRCSAAVSDGIALRFPAEGRALRGGVCARGRGLLALGSHRSSSRRARRRHVAVFARRRLGKWQRPWWRTFFADWNDDEESLAGFREDDELLEEIGADQELSEKAKFEEWRRKAEAIVELREAQQDAFNAEERSWEDWTGGGGGGGAPENGGGGDWGGEASLSEQITDDPAEIVWDKGVVEVFRGTIDEDYEDMLFEDRVFMYASTNSAKFLALLIVVPWVIDFLVHDYAMMPFLERYVQKVPLAAELLDVRRSQKLQMVKDLNIEKARYRLEVEIGKSPPLSDEEVWFELREKALELRDDWRLENRQAFANVWSDMVYGVVLFLLICFNQSKVAMLKFTGYKLLNNISDTGKAFLIILVSDILLGYHSESGWHTMVEVILEHYGLESDEAAVTFFVCLVPVALDVYIKFWCLNSWETGYNLQLAWAYGPRFMTFMSCSAAISDGIPLRFPIEGSRTLCGGLGGVCARGVLALGSHRSNRSRRARHRHATVFARRRRRRRPSKWQRPWWKTFFSDWNEDDESLDGWREEDELLQEIGSDKGLSEDEKFKTWTRKAEAIVDLREAQQDAVNAEERSWENWIGGGGGTSGTGGGGEASLLDQITDDPAEIVRDKSVFEVFRGSIDEDYEDMLFEDRVFMYASTNSAKFLALLIVVPWVIDFIVHDYVMMPFLERYVQKVPLAAELLDVRRTQKLQMVKALKIEKARYRLEVEIGKSPPLSDEEVWIELRDDWRLENRNAFANIWSDTVYGIVLFLLMCFNQSKVAMLKFTGYKLLNNISDSGKAFLIILVSDILLGYHSESGWHTLVEVILEHYGFEADEAAVTFFVCLVPVALDVYIKFWVYKYLPRLSPSVGNVLDEIKRH</sequence>
<feature type="transmembrane region" description="Helical" evidence="10">
    <location>
        <begin position="952"/>
        <end position="973"/>
    </location>
</feature>
<accession>A0A1D6JKT2</accession>
<evidence type="ECO:0000256" key="5">
    <source>
        <dbReference type="ARBA" id="ARBA00022989"/>
    </source>
</evidence>
<dbReference type="IntAct" id="A0A1D6JKT2">
    <property type="interactions" value="2"/>
</dbReference>
<comment type="subcellular location">
    <subcellularLocation>
        <location evidence="1">Membrane</location>
        <topology evidence="1">Multi-pass membrane protein</topology>
    </subcellularLocation>
</comment>
<organism evidence="11">
    <name type="scientific">Zea mays</name>
    <name type="common">Maize</name>
    <dbReference type="NCBI Taxonomy" id="4577"/>
    <lineage>
        <taxon>Eukaryota</taxon>
        <taxon>Viridiplantae</taxon>
        <taxon>Streptophyta</taxon>
        <taxon>Embryophyta</taxon>
        <taxon>Tracheophyta</taxon>
        <taxon>Spermatophyta</taxon>
        <taxon>Magnoliopsida</taxon>
        <taxon>Liliopsida</taxon>
        <taxon>Poales</taxon>
        <taxon>Poaceae</taxon>
        <taxon>PACMAD clade</taxon>
        <taxon>Panicoideae</taxon>
        <taxon>Andropogonodae</taxon>
        <taxon>Andropogoneae</taxon>
        <taxon>Tripsacinae</taxon>
        <taxon>Zea</taxon>
    </lineage>
</organism>
<dbReference type="ExpressionAtlas" id="A0A1D6JKT2">
    <property type="expression patterns" value="baseline and differential"/>
</dbReference>
<keyword evidence="3 10" id="KW-0812">Transmembrane</keyword>
<evidence type="ECO:0000256" key="8">
    <source>
        <dbReference type="ARBA" id="ARBA00043980"/>
    </source>
</evidence>
<feature type="transmembrane region" description="Helical" evidence="10">
    <location>
        <begin position="779"/>
        <end position="798"/>
    </location>
</feature>
<keyword evidence="5 10" id="KW-1133">Transmembrane helix</keyword>
<dbReference type="GO" id="GO:1902600">
    <property type="term" value="P:proton transmembrane transport"/>
    <property type="evidence" value="ECO:0007669"/>
    <property type="project" value="UniProtKB-KW"/>
</dbReference>
<keyword evidence="6" id="KW-0406">Ion transport</keyword>
<name>A0A1D6JKT2_MAIZE</name>
<evidence type="ECO:0000256" key="7">
    <source>
        <dbReference type="ARBA" id="ARBA00023136"/>
    </source>
</evidence>
<keyword evidence="4" id="KW-0375">Hydrogen ion transport</keyword>
<dbReference type="GO" id="GO:0016020">
    <property type="term" value="C:membrane"/>
    <property type="evidence" value="ECO:0007669"/>
    <property type="project" value="UniProtKB-SubCell"/>
</dbReference>
<evidence type="ECO:0000256" key="3">
    <source>
        <dbReference type="ARBA" id="ARBA00022692"/>
    </source>
</evidence>
<keyword evidence="2" id="KW-0813">Transport</keyword>
<dbReference type="STRING" id="4577.A0A1D6JKT2"/>
<dbReference type="PANTHER" id="PTHR33650:SF1">
    <property type="entry name" value="CHLOROPLAST ENVELOPE MEMBRANE PROTEIN"/>
    <property type="match status" value="1"/>
</dbReference>
<evidence type="ECO:0000256" key="6">
    <source>
        <dbReference type="ARBA" id="ARBA00023065"/>
    </source>
</evidence>
<evidence type="ECO:0000256" key="10">
    <source>
        <dbReference type="SAM" id="Phobius"/>
    </source>
</evidence>
<gene>
    <name evidence="11" type="ORF">ZEAMMB73_Zm00001d027320</name>
</gene>
<evidence type="ECO:0000256" key="2">
    <source>
        <dbReference type="ARBA" id="ARBA00022448"/>
    </source>
</evidence>
<feature type="region of interest" description="Disordered" evidence="9">
    <location>
        <begin position="262"/>
        <end position="286"/>
    </location>
</feature>
<dbReference type="InterPro" id="IPR004282">
    <property type="entry name" value="CemA"/>
</dbReference>
<proteinExistence type="inferred from homology"/>
<dbReference type="InParanoid" id="A0A1D6JKT2"/>
<evidence type="ECO:0000256" key="1">
    <source>
        <dbReference type="ARBA" id="ARBA00004141"/>
    </source>
</evidence>
<protein>
    <submittedName>
        <fullName evidence="11">CemA-like proton extrusion protein-related</fullName>
    </submittedName>
</protein>
<dbReference type="PANTHER" id="PTHR33650">
    <property type="entry name" value="CHLOROPLAST ENVELOPE MEMBRANE PROTEIN-RELATED"/>
    <property type="match status" value="1"/>
</dbReference>
<dbReference type="AlphaFoldDB" id="A0A1D6JKT2"/>
<reference evidence="11" key="1">
    <citation type="submission" date="2015-12" db="EMBL/GenBank/DDBJ databases">
        <title>Update maize B73 reference genome by single molecule sequencing technologies.</title>
        <authorList>
            <consortium name="Maize Genome Sequencing Project"/>
            <person name="Ware D."/>
        </authorList>
    </citation>
    <scope>NUCLEOTIDE SEQUENCE [LARGE SCALE GENOMIC DNA]</scope>
    <source>
        <tissue evidence="11">Seedling</tissue>
    </source>
</reference>
<dbReference type="EMBL" id="CM007647">
    <property type="protein sequence ID" value="ONL92777.1"/>
    <property type="molecule type" value="Genomic_DNA"/>
</dbReference>